<dbReference type="PANTHER" id="PTHR43622:SF1">
    <property type="entry name" value="3-DEHYDROQUINATE SYNTHASE"/>
    <property type="match status" value="1"/>
</dbReference>
<dbReference type="InterPro" id="IPR030960">
    <property type="entry name" value="DHQS/DOIS_N"/>
</dbReference>
<evidence type="ECO:0000256" key="1">
    <source>
        <dbReference type="ARBA" id="ARBA00001911"/>
    </source>
</evidence>
<protein>
    <submittedName>
        <fullName evidence="9">3-dehydroquinate synthase/2-deoxy-scyllo-inosose synthase</fullName>
        <ecNumber evidence="9">4.2.3.124</ecNumber>
        <ecNumber evidence="9">4.2.3.4</ecNumber>
    </submittedName>
</protein>
<feature type="domain" description="3-dehydroquinate synthase N-terminal" evidence="7">
    <location>
        <begin position="72"/>
        <end position="182"/>
    </location>
</feature>
<sequence>MRSPYEELGLAFGEARVPYLYGMDCAPALAGAIVDRLGDVDAILFAADSGVRGHADAVAAELARRVRVELVPVEAAERHKVLPVVQHLLETAVARGLTRRSAVVAMGGGTVGNIAGLAAALLFRGTRLVHLPTTPVAAFDATVSLKQGVNLSAGKNLVGTYFVPALIACDLAWLSTVPRHDMLTGLAEMVKNVLVAAPGLETKLIRAIDELTLDPQAALRALLEVGVEAKAPYVAADPREREGALIFEYGHTAGHAIEFVSGGEIRHGEAVAWGMLIAAEVARRRHGLATDDVAAHHRLVSLLDLPDAAARLDGLDRDAIRAVLAADNKRGYGPCAPGEVLMVLLDTIGRAVPGPAGGPPLVAVPIPAVMDAFETVAMNALEAV</sequence>
<dbReference type="EMBL" id="JADBEB010000001">
    <property type="protein sequence ID" value="MBE1485539.1"/>
    <property type="molecule type" value="Genomic_DNA"/>
</dbReference>
<dbReference type="PANTHER" id="PTHR43622">
    <property type="entry name" value="3-DEHYDROQUINATE SYNTHASE"/>
    <property type="match status" value="1"/>
</dbReference>
<evidence type="ECO:0000313" key="10">
    <source>
        <dbReference type="Proteomes" id="UP000649753"/>
    </source>
</evidence>
<dbReference type="Gene3D" id="3.40.50.1970">
    <property type="match status" value="1"/>
</dbReference>
<keyword evidence="5 9" id="KW-0456">Lyase</keyword>
<evidence type="ECO:0000256" key="5">
    <source>
        <dbReference type="ARBA" id="ARBA00023239"/>
    </source>
</evidence>
<keyword evidence="3" id="KW-0479">Metal-binding</keyword>
<dbReference type="Gene3D" id="1.20.1090.10">
    <property type="entry name" value="Dehydroquinate synthase-like - alpha domain"/>
    <property type="match status" value="1"/>
</dbReference>
<dbReference type="InterPro" id="IPR030963">
    <property type="entry name" value="DHQ_synth_fam"/>
</dbReference>
<keyword evidence="10" id="KW-1185">Reference proteome</keyword>
<comment type="cofactor">
    <cofactor evidence="1">
        <name>NAD(+)</name>
        <dbReference type="ChEBI" id="CHEBI:57540"/>
    </cofactor>
</comment>
<dbReference type="Pfam" id="PF01761">
    <property type="entry name" value="DHQ_synthase"/>
    <property type="match status" value="1"/>
</dbReference>
<dbReference type="GO" id="GO:0009073">
    <property type="term" value="P:aromatic amino acid family biosynthetic process"/>
    <property type="evidence" value="ECO:0007669"/>
    <property type="project" value="InterPro"/>
</dbReference>
<keyword evidence="6" id="KW-0170">Cobalt</keyword>
<evidence type="ECO:0000259" key="8">
    <source>
        <dbReference type="Pfam" id="PF24621"/>
    </source>
</evidence>
<dbReference type="EC" id="4.2.3.4" evidence="9"/>
<dbReference type="RefSeq" id="WP_192765713.1">
    <property type="nucleotide sequence ID" value="NZ_JADBEB010000001.1"/>
</dbReference>
<feature type="domain" description="3-dehydroquinate synthase C-terminal" evidence="8">
    <location>
        <begin position="185"/>
        <end position="329"/>
    </location>
</feature>
<evidence type="ECO:0000256" key="6">
    <source>
        <dbReference type="ARBA" id="ARBA00023285"/>
    </source>
</evidence>
<organism evidence="9 10">
    <name type="scientific">Plantactinospora soyae</name>
    <dbReference type="NCBI Taxonomy" id="1544732"/>
    <lineage>
        <taxon>Bacteria</taxon>
        <taxon>Bacillati</taxon>
        <taxon>Actinomycetota</taxon>
        <taxon>Actinomycetes</taxon>
        <taxon>Micromonosporales</taxon>
        <taxon>Micromonosporaceae</taxon>
        <taxon>Plantactinospora</taxon>
    </lineage>
</organism>
<comment type="cofactor">
    <cofactor evidence="2">
        <name>Co(2+)</name>
        <dbReference type="ChEBI" id="CHEBI:48828"/>
    </cofactor>
</comment>
<dbReference type="GO" id="GO:0003856">
    <property type="term" value="F:3-dehydroquinate synthase activity"/>
    <property type="evidence" value="ECO:0007669"/>
    <property type="project" value="UniProtKB-EC"/>
</dbReference>
<evidence type="ECO:0000313" key="9">
    <source>
        <dbReference type="EMBL" id="MBE1485539.1"/>
    </source>
</evidence>
<evidence type="ECO:0000256" key="4">
    <source>
        <dbReference type="ARBA" id="ARBA00023027"/>
    </source>
</evidence>
<accession>A0A927M0V8</accession>
<dbReference type="Pfam" id="PF24621">
    <property type="entry name" value="DHQS_C"/>
    <property type="match status" value="1"/>
</dbReference>
<proteinExistence type="predicted"/>
<dbReference type="InterPro" id="IPR056179">
    <property type="entry name" value="DHQS_C"/>
</dbReference>
<dbReference type="AlphaFoldDB" id="A0A927M0V8"/>
<dbReference type="EC" id="4.2.3.124" evidence="9"/>
<gene>
    <name evidence="9" type="ORF">H4W31_001177</name>
</gene>
<dbReference type="PIRSF" id="PIRSF001455">
    <property type="entry name" value="DHQ_synth"/>
    <property type="match status" value="1"/>
</dbReference>
<evidence type="ECO:0000256" key="3">
    <source>
        <dbReference type="ARBA" id="ARBA00022723"/>
    </source>
</evidence>
<dbReference type="GO" id="GO:0046872">
    <property type="term" value="F:metal ion binding"/>
    <property type="evidence" value="ECO:0007669"/>
    <property type="project" value="UniProtKB-KW"/>
</dbReference>
<keyword evidence="4" id="KW-0520">NAD</keyword>
<name>A0A927M0V8_9ACTN</name>
<dbReference type="Proteomes" id="UP000649753">
    <property type="component" value="Unassembled WGS sequence"/>
</dbReference>
<comment type="caution">
    <text evidence="9">The sequence shown here is derived from an EMBL/GenBank/DDBJ whole genome shotgun (WGS) entry which is preliminary data.</text>
</comment>
<evidence type="ECO:0000259" key="7">
    <source>
        <dbReference type="Pfam" id="PF01761"/>
    </source>
</evidence>
<dbReference type="InterPro" id="IPR050071">
    <property type="entry name" value="Dehydroquinate_synthase"/>
</dbReference>
<evidence type="ECO:0000256" key="2">
    <source>
        <dbReference type="ARBA" id="ARBA00001941"/>
    </source>
</evidence>
<reference evidence="9" key="1">
    <citation type="submission" date="2020-10" db="EMBL/GenBank/DDBJ databases">
        <title>Sequencing the genomes of 1000 actinobacteria strains.</title>
        <authorList>
            <person name="Klenk H.-P."/>
        </authorList>
    </citation>
    <scope>NUCLEOTIDE SEQUENCE</scope>
    <source>
        <strain evidence="9">DSM 46832</strain>
    </source>
</reference>
<dbReference type="SUPFAM" id="SSF56796">
    <property type="entry name" value="Dehydroquinate synthase-like"/>
    <property type="match status" value="1"/>
</dbReference>